<dbReference type="EMBL" id="KR029599">
    <property type="protein sequence ID" value="AKH47866.1"/>
    <property type="molecule type" value="Genomic_DNA"/>
</dbReference>
<dbReference type="CDD" id="cd22324">
    <property type="entry name" value="Endonuclease_I"/>
    <property type="match status" value="1"/>
</dbReference>
<dbReference type="GO" id="GO:0008833">
    <property type="term" value="F:deoxyribonuclease IV (phage-T4-induced) activity"/>
    <property type="evidence" value="ECO:0007669"/>
    <property type="project" value="InterPro"/>
</dbReference>
<reference evidence="1" key="2">
    <citation type="submission" date="2015-03" db="EMBL/GenBank/DDBJ databases">
        <authorList>
            <person name="Chow C.-E.T."/>
            <person name="Winget D.M."/>
            <person name="White R.A.III."/>
            <person name="Hallam S.J."/>
            <person name="Suttle C.A."/>
        </authorList>
    </citation>
    <scope>NUCLEOTIDE SEQUENCE</scope>
    <source>
        <strain evidence="1">Oxic1_4</strain>
    </source>
</reference>
<proteinExistence type="predicted"/>
<dbReference type="InterPro" id="IPR008029">
    <property type="entry name" value="Phage_T7_Gp3_endoDNaseI"/>
</dbReference>
<dbReference type="Pfam" id="PF05367">
    <property type="entry name" value="Phage_endo_I"/>
    <property type="match status" value="1"/>
</dbReference>
<organism evidence="1">
    <name type="scientific">uncultured marine virus</name>
    <dbReference type="NCBI Taxonomy" id="186617"/>
    <lineage>
        <taxon>Viruses</taxon>
        <taxon>environmental samples</taxon>
    </lineage>
</organism>
<name>A0A0F7L9U9_9VIRU</name>
<dbReference type="Gene3D" id="3.40.91.30">
    <property type="match status" value="1"/>
</dbReference>
<accession>A0A0F7L9U9</accession>
<dbReference type="GO" id="GO:0015074">
    <property type="term" value="P:DNA integration"/>
    <property type="evidence" value="ECO:0007669"/>
    <property type="project" value="InterPro"/>
</dbReference>
<sequence length="150" mass="17807">MKVAPVASRLTLKKAASCRKTWVTHLKTTLRMPRFRSKFEQRLALAMKKARVKFTYESMRIKYVKNHHYTPDFVLDNGVILEAKGRFMSSDRAKHLLIQRQYADNPLDIRFVFMRASNTLNKRSKTTYGDWCDKHGFLWCEKSIPRSWFD</sequence>
<dbReference type="GO" id="GO:0016032">
    <property type="term" value="P:viral process"/>
    <property type="evidence" value="ECO:0007669"/>
    <property type="project" value="InterPro"/>
</dbReference>
<dbReference type="SUPFAM" id="SSF52980">
    <property type="entry name" value="Restriction endonuclease-like"/>
    <property type="match status" value="1"/>
</dbReference>
<protein>
    <submittedName>
        <fullName evidence="1">Endodeoxyribonuclease</fullName>
    </submittedName>
</protein>
<reference evidence="1" key="1">
    <citation type="journal article" date="2015" name="Front. Microbiol.">
        <title>Combining genomic sequencing methods to explore viral diversity and reveal potential virus-host interactions.</title>
        <authorList>
            <person name="Chow C.E."/>
            <person name="Winget D.M."/>
            <person name="White R.A.III."/>
            <person name="Hallam S.J."/>
            <person name="Suttle C.A."/>
        </authorList>
    </citation>
    <scope>NUCLEOTIDE SEQUENCE</scope>
    <source>
        <strain evidence="1">Oxic1_4</strain>
    </source>
</reference>
<evidence type="ECO:0000313" key="1">
    <source>
        <dbReference type="EMBL" id="AKH47866.1"/>
    </source>
</evidence>
<dbReference type="InterPro" id="IPR011335">
    <property type="entry name" value="Restrct_endonuc-II-like"/>
</dbReference>